<name>A0A5J5GMH9_9RHOB</name>
<keyword evidence="14" id="KW-0969">Cilium</keyword>
<dbReference type="EMBL" id="VYQE01000002">
    <property type="protein sequence ID" value="KAA9009511.1"/>
    <property type="molecule type" value="Genomic_DNA"/>
</dbReference>
<dbReference type="GO" id="GO:0006935">
    <property type="term" value="P:chemotaxis"/>
    <property type="evidence" value="ECO:0007669"/>
    <property type="project" value="UniProtKB-KW"/>
</dbReference>
<dbReference type="Pfam" id="PF01706">
    <property type="entry name" value="FliG_C"/>
    <property type="match status" value="1"/>
</dbReference>
<dbReference type="SUPFAM" id="SSF48029">
    <property type="entry name" value="FliG"/>
    <property type="match status" value="1"/>
</dbReference>
<evidence type="ECO:0000259" key="12">
    <source>
        <dbReference type="Pfam" id="PF14841"/>
    </source>
</evidence>
<dbReference type="PANTHER" id="PTHR30534">
    <property type="entry name" value="FLAGELLAR MOTOR SWITCH PROTEIN FLIG"/>
    <property type="match status" value="1"/>
</dbReference>
<feature type="domain" description="Flagellar motor switch protein FliG middle" evidence="12">
    <location>
        <begin position="103"/>
        <end position="169"/>
    </location>
</feature>
<dbReference type="Gene3D" id="1.10.220.30">
    <property type="match status" value="2"/>
</dbReference>
<evidence type="ECO:0000313" key="15">
    <source>
        <dbReference type="Proteomes" id="UP000326554"/>
    </source>
</evidence>
<sequence>MIVQIASAEGHKLPLDRLSDEAQMSLAREIAQMPAVDRETLEQVAGEFSAELERIGLTAPSSMEEALTLLDGQISPRAAAALREEHERMTGADPWPRVLALPPEDLKPIMESESTEVSAVVLSKLPVAKAAELLGRLPGELARRITYAVSRTKDVSPGAVYRIGLALAETYGRPPSTAFTEKPGRRLGAILNSSGAQTRDEVLDSLRSEDPEFAEEVRKAIFTFHDLPRRLRKEDLAKVIRLVDGVDLTTALAAGLAEGGDGQIAADFVLDSISQRMAAQLRDEIAERGRVKKSEAETAQTNMITSIREAADMGEITLVSEDEEED</sequence>
<gene>
    <name evidence="14" type="ORF">F3S47_08445</name>
</gene>
<dbReference type="InterPro" id="IPR028263">
    <property type="entry name" value="FliG_N"/>
</dbReference>
<dbReference type="GO" id="GO:0009425">
    <property type="term" value="C:bacterial-type flagellum basal body"/>
    <property type="evidence" value="ECO:0007669"/>
    <property type="project" value="UniProtKB-SubCell"/>
</dbReference>
<dbReference type="GO" id="GO:0071973">
    <property type="term" value="P:bacterial-type flagellum-dependent cell motility"/>
    <property type="evidence" value="ECO:0007669"/>
    <property type="project" value="InterPro"/>
</dbReference>
<dbReference type="InterPro" id="IPR011002">
    <property type="entry name" value="FliG_a-hlx"/>
</dbReference>
<keyword evidence="15" id="KW-1185">Reference proteome</keyword>
<dbReference type="GO" id="GO:0005886">
    <property type="term" value="C:plasma membrane"/>
    <property type="evidence" value="ECO:0007669"/>
    <property type="project" value="UniProtKB-SubCell"/>
</dbReference>
<keyword evidence="14" id="KW-0282">Flagellum</keyword>
<dbReference type="AlphaFoldDB" id="A0A5J5GMH9"/>
<dbReference type="Pfam" id="PF14841">
    <property type="entry name" value="FliG_M"/>
    <property type="match status" value="1"/>
</dbReference>
<evidence type="ECO:0000256" key="6">
    <source>
        <dbReference type="ARBA" id="ARBA00022500"/>
    </source>
</evidence>
<evidence type="ECO:0000259" key="13">
    <source>
        <dbReference type="Pfam" id="PF14842"/>
    </source>
</evidence>
<dbReference type="Proteomes" id="UP000326554">
    <property type="component" value="Unassembled WGS sequence"/>
</dbReference>
<dbReference type="InterPro" id="IPR032779">
    <property type="entry name" value="FliG_M"/>
</dbReference>
<accession>A0A5J5GMH9</accession>
<dbReference type="Pfam" id="PF14842">
    <property type="entry name" value="FliG_N"/>
    <property type="match status" value="1"/>
</dbReference>
<feature type="domain" description="Flagellar motor switch protein FliG C-terminal" evidence="11">
    <location>
        <begin position="204"/>
        <end position="318"/>
    </location>
</feature>
<keyword evidence="8" id="KW-0472">Membrane</keyword>
<evidence type="ECO:0000256" key="9">
    <source>
        <dbReference type="ARBA" id="ARBA00023143"/>
    </source>
</evidence>
<evidence type="ECO:0000256" key="5">
    <source>
        <dbReference type="ARBA" id="ARBA00022475"/>
    </source>
</evidence>
<proteinExistence type="inferred from homology"/>
<evidence type="ECO:0000259" key="11">
    <source>
        <dbReference type="Pfam" id="PF01706"/>
    </source>
</evidence>
<comment type="caution">
    <text evidence="14">The sequence shown here is derived from an EMBL/GenBank/DDBJ whole genome shotgun (WGS) entry which is preliminary data.</text>
</comment>
<keyword evidence="14" id="KW-0966">Cell projection</keyword>
<comment type="subcellular location">
    <subcellularLocation>
        <location evidence="1">Bacterial flagellum basal body</location>
    </subcellularLocation>
    <subcellularLocation>
        <location evidence="2">Cell membrane</location>
        <topology evidence="2">Peripheral membrane protein</topology>
        <orientation evidence="2">Cytoplasmic side</orientation>
    </subcellularLocation>
</comment>
<evidence type="ECO:0000256" key="3">
    <source>
        <dbReference type="ARBA" id="ARBA00010299"/>
    </source>
</evidence>
<dbReference type="InterPro" id="IPR000090">
    <property type="entry name" value="Flg_Motor_Flig"/>
</dbReference>
<comment type="similarity">
    <text evidence="3">Belongs to the FliG family.</text>
</comment>
<dbReference type="InterPro" id="IPR023087">
    <property type="entry name" value="Flg_Motor_Flig_C"/>
</dbReference>
<dbReference type="PRINTS" id="PR00954">
    <property type="entry name" value="FLGMOTORFLIG"/>
</dbReference>
<keyword evidence="7" id="KW-0283">Flagellar rotation</keyword>
<evidence type="ECO:0000256" key="4">
    <source>
        <dbReference type="ARBA" id="ARBA00021870"/>
    </source>
</evidence>
<keyword evidence="5" id="KW-1003">Cell membrane</keyword>
<keyword evidence="9" id="KW-0975">Bacterial flagellum</keyword>
<evidence type="ECO:0000256" key="1">
    <source>
        <dbReference type="ARBA" id="ARBA00004117"/>
    </source>
</evidence>
<evidence type="ECO:0000256" key="7">
    <source>
        <dbReference type="ARBA" id="ARBA00022779"/>
    </source>
</evidence>
<keyword evidence="6" id="KW-0145">Chemotaxis</keyword>
<dbReference type="GO" id="GO:0003774">
    <property type="term" value="F:cytoskeletal motor activity"/>
    <property type="evidence" value="ECO:0007669"/>
    <property type="project" value="InterPro"/>
</dbReference>
<evidence type="ECO:0000256" key="8">
    <source>
        <dbReference type="ARBA" id="ARBA00023136"/>
    </source>
</evidence>
<feature type="domain" description="Flagellar motor switch protein FliG N-terminal" evidence="13">
    <location>
        <begin position="14"/>
        <end position="95"/>
    </location>
</feature>
<dbReference type="PANTHER" id="PTHR30534:SF0">
    <property type="entry name" value="FLAGELLAR MOTOR SWITCH PROTEIN FLIG"/>
    <property type="match status" value="1"/>
</dbReference>
<evidence type="ECO:0000256" key="10">
    <source>
        <dbReference type="ARBA" id="ARBA00025598"/>
    </source>
</evidence>
<evidence type="ECO:0000256" key="2">
    <source>
        <dbReference type="ARBA" id="ARBA00004413"/>
    </source>
</evidence>
<evidence type="ECO:0000313" key="14">
    <source>
        <dbReference type="EMBL" id="KAA9009511.1"/>
    </source>
</evidence>
<organism evidence="14 15">
    <name type="scientific">Histidinibacterium aquaticum</name>
    <dbReference type="NCBI Taxonomy" id="2613962"/>
    <lineage>
        <taxon>Bacteria</taxon>
        <taxon>Pseudomonadati</taxon>
        <taxon>Pseudomonadota</taxon>
        <taxon>Alphaproteobacteria</taxon>
        <taxon>Rhodobacterales</taxon>
        <taxon>Paracoccaceae</taxon>
        <taxon>Histidinibacterium</taxon>
    </lineage>
</organism>
<reference evidence="14 15" key="1">
    <citation type="submission" date="2019-09" db="EMBL/GenBank/DDBJ databases">
        <authorList>
            <person name="Park J.-S."/>
            <person name="Choi H.-J."/>
        </authorList>
    </citation>
    <scope>NUCLEOTIDE SEQUENCE [LARGE SCALE GENOMIC DNA]</scope>
    <source>
        <strain evidence="14 15">176SS1-4</strain>
    </source>
</reference>
<comment type="function">
    <text evidence="10">FliG is one of three proteins (FliG, FliN, FliM) that forms the rotor-mounted switch complex (C ring), located at the base of the basal body. This complex interacts with the CheY and CheZ chemotaxis proteins, in addition to contacting components of the motor that determine the direction of flagellar rotation.</text>
</comment>
<protein>
    <recommendedName>
        <fullName evidence="4">Flagellar motor switch protein FliG</fullName>
    </recommendedName>
</protein>